<keyword evidence="4" id="KW-0808">Transferase</keyword>
<dbReference type="EC" id="2.7.7.6" evidence="2"/>
<dbReference type="InterPro" id="IPR007120">
    <property type="entry name" value="DNA-dir_RNAP_su2_dom"/>
</dbReference>
<dbReference type="Gene3D" id="2.40.270.10">
    <property type="entry name" value="DNA-directed RNA polymerase, subunit 2, domain 6"/>
    <property type="match status" value="1"/>
</dbReference>
<dbReference type="Gene3D" id="3.90.1800.10">
    <property type="entry name" value="RNA polymerase alpha subunit dimerisation domain"/>
    <property type="match status" value="1"/>
</dbReference>
<evidence type="ECO:0000256" key="6">
    <source>
        <dbReference type="ARBA" id="ARBA00023163"/>
    </source>
</evidence>
<dbReference type="PANTHER" id="PTHR20856">
    <property type="entry name" value="DNA-DIRECTED RNA POLYMERASE I SUBUNIT 2"/>
    <property type="match status" value="1"/>
</dbReference>
<proteinExistence type="inferred from homology"/>
<name>A0ABD1BB13_CARAN</name>
<dbReference type="GO" id="GO:0000428">
    <property type="term" value="C:DNA-directed RNA polymerase complex"/>
    <property type="evidence" value="ECO:0007669"/>
    <property type="project" value="UniProtKB-KW"/>
</dbReference>
<evidence type="ECO:0000259" key="8">
    <source>
        <dbReference type="Pfam" id="PF00562"/>
    </source>
</evidence>
<dbReference type="Pfam" id="PF00562">
    <property type="entry name" value="RNA_pol_Rpb2_6"/>
    <property type="match status" value="1"/>
</dbReference>
<gene>
    <name evidence="9" type="ORF">V5N11_008934</name>
</gene>
<reference evidence="9 10" key="1">
    <citation type="submission" date="2024-04" db="EMBL/GenBank/DDBJ databases">
        <title>Genome assembly C_amara_ONT_v2.</title>
        <authorList>
            <person name="Yant L."/>
            <person name="Moore C."/>
            <person name="Slenker M."/>
        </authorList>
    </citation>
    <scope>NUCLEOTIDE SEQUENCE [LARGE SCALE GENOMIC DNA]</scope>
    <source>
        <tissue evidence="9">Leaf</tissue>
    </source>
</reference>
<feature type="domain" description="DNA-directed RNA polymerase subunit 2 hybrid-binding" evidence="8">
    <location>
        <begin position="1"/>
        <end position="52"/>
    </location>
</feature>
<keyword evidence="5" id="KW-0548">Nucleotidyltransferase</keyword>
<keyword evidence="3 9" id="KW-0240">DNA-directed RNA polymerase</keyword>
<dbReference type="GO" id="GO:0003899">
    <property type="term" value="F:DNA-directed RNA polymerase activity"/>
    <property type="evidence" value="ECO:0007669"/>
    <property type="project" value="UniProtKB-EC"/>
</dbReference>
<evidence type="ECO:0000256" key="7">
    <source>
        <dbReference type="SAM" id="MobiDB-lite"/>
    </source>
</evidence>
<dbReference type="SUPFAM" id="SSF64484">
    <property type="entry name" value="beta and beta-prime subunits of DNA dependent RNA-polymerase"/>
    <property type="match status" value="1"/>
</dbReference>
<feature type="region of interest" description="Disordered" evidence="7">
    <location>
        <begin position="35"/>
        <end position="55"/>
    </location>
</feature>
<evidence type="ECO:0000256" key="2">
    <source>
        <dbReference type="ARBA" id="ARBA00012418"/>
    </source>
</evidence>
<dbReference type="AlphaFoldDB" id="A0ABD1BB13"/>
<evidence type="ECO:0000256" key="5">
    <source>
        <dbReference type="ARBA" id="ARBA00022695"/>
    </source>
</evidence>
<accession>A0ABD1BB13</accession>
<organism evidence="9 10">
    <name type="scientific">Cardamine amara subsp. amara</name>
    <dbReference type="NCBI Taxonomy" id="228776"/>
    <lineage>
        <taxon>Eukaryota</taxon>
        <taxon>Viridiplantae</taxon>
        <taxon>Streptophyta</taxon>
        <taxon>Embryophyta</taxon>
        <taxon>Tracheophyta</taxon>
        <taxon>Spermatophyta</taxon>
        <taxon>Magnoliopsida</taxon>
        <taxon>eudicotyledons</taxon>
        <taxon>Gunneridae</taxon>
        <taxon>Pentapetalae</taxon>
        <taxon>rosids</taxon>
        <taxon>malvids</taxon>
        <taxon>Brassicales</taxon>
        <taxon>Brassicaceae</taxon>
        <taxon>Cardamineae</taxon>
        <taxon>Cardamine</taxon>
    </lineage>
</organism>
<comment type="similarity">
    <text evidence="1">Belongs to the RNA polymerase beta chain family.</text>
</comment>
<comment type="caution">
    <text evidence="9">The sequence shown here is derived from an EMBL/GenBank/DDBJ whole genome shotgun (WGS) entry which is preliminary data.</text>
</comment>
<dbReference type="EMBL" id="JBANAX010000278">
    <property type="protein sequence ID" value="KAL1215989.1"/>
    <property type="molecule type" value="Genomic_DNA"/>
</dbReference>
<evidence type="ECO:0000313" key="9">
    <source>
        <dbReference type="EMBL" id="KAL1215989.1"/>
    </source>
</evidence>
<keyword evidence="6" id="KW-0804">Transcription</keyword>
<protein>
    <recommendedName>
        <fullName evidence="2">DNA-directed RNA polymerase</fullName>
        <ecNumber evidence="2">2.7.7.6</ecNumber>
    </recommendedName>
</protein>
<dbReference type="InterPro" id="IPR037033">
    <property type="entry name" value="DNA-dir_RNAP_su2_hyb_sf"/>
</dbReference>
<evidence type="ECO:0000256" key="3">
    <source>
        <dbReference type="ARBA" id="ARBA00022478"/>
    </source>
</evidence>
<evidence type="ECO:0000256" key="1">
    <source>
        <dbReference type="ARBA" id="ARBA00006835"/>
    </source>
</evidence>
<dbReference type="Proteomes" id="UP001558713">
    <property type="component" value="Unassembled WGS sequence"/>
</dbReference>
<evidence type="ECO:0000313" key="10">
    <source>
        <dbReference type="Proteomes" id="UP001558713"/>
    </source>
</evidence>
<dbReference type="InterPro" id="IPR015712">
    <property type="entry name" value="DNA-dir_RNA_pol_su2"/>
</dbReference>
<evidence type="ECO:0000256" key="4">
    <source>
        <dbReference type="ARBA" id="ARBA00022679"/>
    </source>
</evidence>
<keyword evidence="10" id="KW-1185">Reference proteome</keyword>
<sequence>MYDGHTGRPITSMICVGPVYYQRLVQLVDDKIQSRGRGDEENLTRQPTKGRREQGVQRFGEMKRDFVI</sequence>